<gene>
    <name evidence="1" type="ORF">SAMN05216323_10462</name>
</gene>
<protein>
    <submittedName>
        <fullName evidence="1">Uncharacterized protein</fullName>
    </submittedName>
</protein>
<dbReference type="RefSeq" id="WP_092439274.1">
    <property type="nucleotide sequence ID" value="NZ_FMYP01000046.1"/>
</dbReference>
<dbReference type="Proteomes" id="UP000199452">
    <property type="component" value="Unassembled WGS sequence"/>
</dbReference>
<reference evidence="1 2" key="1">
    <citation type="submission" date="2016-09" db="EMBL/GenBank/DDBJ databases">
        <authorList>
            <person name="Capua I."/>
            <person name="De Benedictis P."/>
            <person name="Joannis T."/>
            <person name="Lombin L.H."/>
            <person name="Cattoli G."/>
        </authorList>
    </citation>
    <scope>NUCLEOTIDE SEQUENCE [LARGE SCALE GENOMIC DNA]</scope>
    <source>
        <strain evidence="1 2">A7P-90m</strain>
    </source>
</reference>
<sequence>MKQNIYYIVESSFYRKDIGNKLDFLFNNGDLKDAIHFSCKQFSDESPIIARENAFRHFQSIVDVLYDGLNKKYTTDKQARIDLQKYFNSGNDFEFLSNSPNQFKISDDFFNGINIYMIVDKAITDTNNKNDKVRLHGINYVDYHDRIEENIVESFLGLIKEFHYYDQYSYSFKDYLTFIDFDKIGGDIESVLKTPFDLKSFIINHKGENLL</sequence>
<evidence type="ECO:0000313" key="1">
    <source>
        <dbReference type="EMBL" id="SDC71590.1"/>
    </source>
</evidence>
<name>A0A1G6NU99_9BACT</name>
<dbReference type="EMBL" id="FMYP01000046">
    <property type="protein sequence ID" value="SDC71590.1"/>
    <property type="molecule type" value="Genomic_DNA"/>
</dbReference>
<dbReference type="AlphaFoldDB" id="A0A1G6NU99"/>
<organism evidence="1 2">
    <name type="scientific">Williamwhitmania taraxaci</name>
    <dbReference type="NCBI Taxonomy" id="1640674"/>
    <lineage>
        <taxon>Bacteria</taxon>
        <taxon>Pseudomonadati</taxon>
        <taxon>Bacteroidota</taxon>
        <taxon>Bacteroidia</taxon>
        <taxon>Bacteroidales</taxon>
        <taxon>Williamwhitmaniaceae</taxon>
        <taxon>Williamwhitmania</taxon>
    </lineage>
</organism>
<dbReference type="OrthoDB" id="1449203at2"/>
<evidence type="ECO:0000313" key="2">
    <source>
        <dbReference type="Proteomes" id="UP000199452"/>
    </source>
</evidence>
<proteinExistence type="predicted"/>
<keyword evidence="2" id="KW-1185">Reference proteome</keyword>
<accession>A0A1G6NU99</accession>